<evidence type="ECO:0000313" key="2">
    <source>
        <dbReference type="EMBL" id="ABL97694.1"/>
    </source>
</evidence>
<proteinExistence type="predicted"/>
<keyword evidence="1" id="KW-0732">Signal</keyword>
<feature type="signal peptide" evidence="1">
    <location>
        <begin position="1"/>
        <end position="18"/>
    </location>
</feature>
<dbReference type="AlphaFoldDB" id="A4GHY3"/>
<evidence type="ECO:0000256" key="1">
    <source>
        <dbReference type="SAM" id="SignalP"/>
    </source>
</evidence>
<gene>
    <name evidence="2" type="ORF">MBMO_EB0-39H12.0070</name>
</gene>
<feature type="chain" id="PRO_5002669344" description="TonB C-terminal domain-containing protein" evidence="1">
    <location>
        <begin position="19"/>
        <end position="171"/>
    </location>
</feature>
<sequence length="171" mass="19291">MKKLFFLFIALVSFSSFSNEDTFACDPKKFLSEDNLDKVLKHRESGFNICLNCEGDSCSFRKELLSDQQSLSICKRLFCTASFASHGFEIPADTPRGKSSFSYDYSISKKGKVIDISVKTSEGVFSTKDARKFVKALTRKTKFTPIEFGGNYYNLINLSSEMSINTRLGQE</sequence>
<accession>A4GHY3</accession>
<protein>
    <recommendedName>
        <fullName evidence="3">TonB C-terminal domain-containing protein</fullName>
    </recommendedName>
</protein>
<evidence type="ECO:0008006" key="3">
    <source>
        <dbReference type="Google" id="ProtNLM"/>
    </source>
</evidence>
<dbReference type="EMBL" id="EF089399">
    <property type="protein sequence ID" value="ABL97694.1"/>
    <property type="molecule type" value="Genomic_DNA"/>
</dbReference>
<name>A4GHY3_9BACT</name>
<organism evidence="2">
    <name type="scientific">uncultured marine bacterium EB0_39H12</name>
    <dbReference type="NCBI Taxonomy" id="415437"/>
    <lineage>
        <taxon>Bacteria</taxon>
        <taxon>environmental samples</taxon>
    </lineage>
</organism>
<reference evidence="2" key="1">
    <citation type="journal article" date="2007" name="Environ. Microbiol.">
        <title>Proteorhodopsin photosystem gene clusters exhibit co-evolutionary trends and shared ancestry among diverse marine microbial phyla.</title>
        <authorList>
            <person name="McCarren J."/>
            <person name="Delong E.F."/>
        </authorList>
    </citation>
    <scope>NUCLEOTIDE SEQUENCE</scope>
</reference>